<dbReference type="GO" id="GO:0055086">
    <property type="term" value="P:nucleobase-containing small molecule metabolic process"/>
    <property type="evidence" value="ECO:0007669"/>
    <property type="project" value="UniProtKB-ARBA"/>
</dbReference>
<feature type="binding site" evidence="13">
    <location>
        <position position="56"/>
    </location>
    <ligand>
        <name>Zn(2+)</name>
        <dbReference type="ChEBI" id="CHEBI:29105"/>
        <note>catalytic</note>
    </ligand>
</feature>
<dbReference type="HOGENOM" id="CLU_097262_1_2_9"/>
<comment type="function">
    <text evidence="2 14">This enzyme scavenges exogenous and endogenous cytidine and 2'-deoxycytidine for UMP synthesis.</text>
</comment>
<dbReference type="GO" id="GO:0072527">
    <property type="term" value="P:pyrimidine-containing compound metabolic process"/>
    <property type="evidence" value="ECO:0007669"/>
    <property type="project" value="UniProtKB-ARBA"/>
</dbReference>
<dbReference type="InterPro" id="IPR016192">
    <property type="entry name" value="APOBEC/CMP_deaminase_Zn-bd"/>
</dbReference>
<evidence type="ECO:0000256" key="13">
    <source>
        <dbReference type="PIRSR" id="PIRSR606262-3"/>
    </source>
</evidence>
<dbReference type="InterPro" id="IPR050202">
    <property type="entry name" value="Cyt/Deoxycyt_deaminase"/>
</dbReference>
<organism evidence="16 17">
    <name type="scientific">Streptococcus thermophilus M17PTZA496</name>
    <dbReference type="NCBI Taxonomy" id="1433289"/>
    <lineage>
        <taxon>Bacteria</taxon>
        <taxon>Bacillati</taxon>
        <taxon>Bacillota</taxon>
        <taxon>Bacilli</taxon>
        <taxon>Lactobacillales</taxon>
        <taxon>Streptococcaceae</taxon>
        <taxon>Streptococcus</taxon>
    </lineage>
</organism>
<keyword evidence="8 13" id="KW-0862">Zinc</keyword>
<evidence type="ECO:0000256" key="9">
    <source>
        <dbReference type="ARBA" id="ARBA00032005"/>
    </source>
</evidence>
<feature type="domain" description="CMP/dCMP-type deaminase" evidence="15">
    <location>
        <begin position="4"/>
        <end position="131"/>
    </location>
</feature>
<sequence length="132" mass="14556">MVDTEISQIIEEAEEVAGNAYVPYSHFRVGAALLTNDGQMYKGCNIENASFGLTNCAERTAIFKAVSEGHRDFEMIVVYGDTEQPISPCGACRQVMAEFFKQDSKVILIAEDKSTVVMTVGELLPYSFTDLQ</sequence>
<dbReference type="RefSeq" id="WP_002950496.1">
    <property type="nucleotide sequence ID" value="NZ_CM002372.1"/>
</dbReference>
<comment type="catalytic activity">
    <reaction evidence="11 14">
        <text>cytidine + H2O + H(+) = uridine + NH4(+)</text>
        <dbReference type="Rhea" id="RHEA:16069"/>
        <dbReference type="ChEBI" id="CHEBI:15377"/>
        <dbReference type="ChEBI" id="CHEBI:15378"/>
        <dbReference type="ChEBI" id="CHEBI:16704"/>
        <dbReference type="ChEBI" id="CHEBI:17562"/>
        <dbReference type="ChEBI" id="CHEBI:28938"/>
        <dbReference type="EC" id="3.5.4.5"/>
    </reaction>
</comment>
<evidence type="ECO:0000256" key="11">
    <source>
        <dbReference type="ARBA" id="ARBA00049558"/>
    </source>
</evidence>
<dbReference type="InterPro" id="IPR006262">
    <property type="entry name" value="Cyt_deam_tetra"/>
</dbReference>
<dbReference type="FunFam" id="3.40.140.10:FF:000008">
    <property type="entry name" value="Cytidine deaminase"/>
    <property type="match status" value="1"/>
</dbReference>
<evidence type="ECO:0000256" key="8">
    <source>
        <dbReference type="ARBA" id="ARBA00022833"/>
    </source>
</evidence>
<dbReference type="GO" id="GO:0005829">
    <property type="term" value="C:cytosol"/>
    <property type="evidence" value="ECO:0007669"/>
    <property type="project" value="TreeGrafter"/>
</dbReference>
<dbReference type="NCBIfam" id="NF004064">
    <property type="entry name" value="PRK05578.1"/>
    <property type="match status" value="1"/>
</dbReference>
<evidence type="ECO:0000256" key="3">
    <source>
        <dbReference type="ARBA" id="ARBA00006576"/>
    </source>
</evidence>
<protein>
    <recommendedName>
        <fullName evidence="5 14">Cytidine deaminase</fullName>
        <ecNumber evidence="4 14">3.5.4.5</ecNumber>
    </recommendedName>
    <alternativeName>
        <fullName evidence="9 14">Cytidine aminohydrolase</fullName>
    </alternativeName>
</protein>
<evidence type="ECO:0000256" key="4">
    <source>
        <dbReference type="ARBA" id="ARBA00012783"/>
    </source>
</evidence>
<feature type="binding site" evidence="13">
    <location>
        <position position="92"/>
    </location>
    <ligand>
        <name>Zn(2+)</name>
        <dbReference type="ChEBI" id="CHEBI:29105"/>
        <note>catalytic</note>
    </ligand>
</feature>
<dbReference type="GO" id="GO:0008270">
    <property type="term" value="F:zinc ion binding"/>
    <property type="evidence" value="ECO:0007669"/>
    <property type="project" value="UniProtKB-UniRule"/>
</dbReference>
<proteinExistence type="inferred from homology"/>
<evidence type="ECO:0000256" key="14">
    <source>
        <dbReference type="RuleBase" id="RU364006"/>
    </source>
</evidence>
<evidence type="ECO:0000256" key="7">
    <source>
        <dbReference type="ARBA" id="ARBA00022801"/>
    </source>
</evidence>
<dbReference type="PANTHER" id="PTHR11644">
    <property type="entry name" value="CYTIDINE DEAMINASE"/>
    <property type="match status" value="1"/>
</dbReference>
<evidence type="ECO:0000256" key="6">
    <source>
        <dbReference type="ARBA" id="ARBA00022723"/>
    </source>
</evidence>
<comment type="cofactor">
    <cofactor evidence="1 13 14">
        <name>Zn(2+)</name>
        <dbReference type="ChEBI" id="CHEBI:29105"/>
    </cofactor>
</comment>
<gene>
    <name evidence="16" type="ORF">X841_05020</name>
</gene>
<comment type="catalytic activity">
    <reaction evidence="10 14">
        <text>2'-deoxycytidine + H2O + H(+) = 2'-deoxyuridine + NH4(+)</text>
        <dbReference type="Rhea" id="RHEA:13433"/>
        <dbReference type="ChEBI" id="CHEBI:15377"/>
        <dbReference type="ChEBI" id="CHEBI:15378"/>
        <dbReference type="ChEBI" id="CHEBI:15698"/>
        <dbReference type="ChEBI" id="CHEBI:16450"/>
        <dbReference type="ChEBI" id="CHEBI:28938"/>
        <dbReference type="EC" id="3.5.4.5"/>
    </reaction>
</comment>
<accession>A0A0E2Q374</accession>
<evidence type="ECO:0000256" key="10">
    <source>
        <dbReference type="ARBA" id="ARBA00049252"/>
    </source>
</evidence>
<name>A0A0E2Q374_STRTR</name>
<evidence type="ECO:0000256" key="1">
    <source>
        <dbReference type="ARBA" id="ARBA00001947"/>
    </source>
</evidence>
<dbReference type="GO" id="GO:0004126">
    <property type="term" value="F:cytidine deaminase activity"/>
    <property type="evidence" value="ECO:0007669"/>
    <property type="project" value="UniProtKB-UniRule"/>
</dbReference>
<dbReference type="SUPFAM" id="SSF53927">
    <property type="entry name" value="Cytidine deaminase-like"/>
    <property type="match status" value="1"/>
</dbReference>
<evidence type="ECO:0000313" key="17">
    <source>
        <dbReference type="Proteomes" id="UP000024559"/>
    </source>
</evidence>
<dbReference type="Proteomes" id="UP000024559">
    <property type="component" value="Chromosome"/>
</dbReference>
<dbReference type="EC" id="3.5.4.5" evidence="4 14"/>
<feature type="active site" description="Proton donor" evidence="12">
    <location>
        <position position="58"/>
    </location>
</feature>
<comment type="similarity">
    <text evidence="3 14">Belongs to the cytidine and deoxycytidylate deaminase family.</text>
</comment>
<dbReference type="CDD" id="cd01283">
    <property type="entry name" value="cytidine_deaminase"/>
    <property type="match status" value="1"/>
</dbReference>
<dbReference type="PROSITE" id="PS51747">
    <property type="entry name" value="CYT_DCMP_DEAMINASES_2"/>
    <property type="match status" value="1"/>
</dbReference>
<dbReference type="NCBIfam" id="TIGR01354">
    <property type="entry name" value="cyt_deam_tetra"/>
    <property type="match status" value="1"/>
</dbReference>
<reference evidence="17" key="1">
    <citation type="submission" date="2013-12" db="EMBL/GenBank/DDBJ databases">
        <title>Genome sequences of Streptococcus thermophilus strains MTH17CL396 and M17PTZA496 isolated from Fontina cheese in Valle d'Aosta region (Italy).</title>
        <authorList>
            <person name="Treu L."/>
            <person name="Giacomini A."/>
            <person name="Corich V."/>
            <person name="Vendramin V."/>
            <person name="Bovo B."/>
        </authorList>
    </citation>
    <scope>NUCLEOTIDE SEQUENCE [LARGE SCALE GENOMIC DNA]</scope>
    <source>
        <strain evidence="17">M17PTZA496</strain>
    </source>
</reference>
<dbReference type="AlphaFoldDB" id="A0A0E2Q374"/>
<dbReference type="InterPro" id="IPR002125">
    <property type="entry name" value="CMP_dCMP_dom"/>
</dbReference>
<evidence type="ECO:0000313" key="16">
    <source>
        <dbReference type="EMBL" id="ETW90003.1"/>
    </source>
</evidence>
<dbReference type="GO" id="GO:0042802">
    <property type="term" value="F:identical protein binding"/>
    <property type="evidence" value="ECO:0007669"/>
    <property type="project" value="UniProtKB-ARBA"/>
</dbReference>
<keyword evidence="6 13" id="KW-0479">Metal-binding</keyword>
<dbReference type="PROSITE" id="PS00903">
    <property type="entry name" value="CYT_DCMP_DEAMINASES_1"/>
    <property type="match status" value="1"/>
</dbReference>
<dbReference type="Pfam" id="PF00383">
    <property type="entry name" value="dCMP_cyt_deam_1"/>
    <property type="match status" value="1"/>
</dbReference>
<dbReference type="PANTHER" id="PTHR11644:SF2">
    <property type="entry name" value="CYTIDINE DEAMINASE"/>
    <property type="match status" value="1"/>
</dbReference>
<dbReference type="PATRIC" id="fig|1433289.7.peg.1013"/>
<evidence type="ECO:0000256" key="2">
    <source>
        <dbReference type="ARBA" id="ARBA00003949"/>
    </source>
</evidence>
<dbReference type="EMBL" id="AZJT01000039">
    <property type="protein sequence ID" value="ETW90003.1"/>
    <property type="molecule type" value="Genomic_DNA"/>
</dbReference>
<evidence type="ECO:0000259" key="15">
    <source>
        <dbReference type="PROSITE" id="PS51747"/>
    </source>
</evidence>
<comment type="caution">
    <text evidence="16">The sequence shown here is derived from an EMBL/GenBank/DDBJ whole genome shotgun (WGS) entry which is preliminary data.</text>
</comment>
<evidence type="ECO:0000256" key="5">
    <source>
        <dbReference type="ARBA" id="ARBA00018266"/>
    </source>
</evidence>
<dbReference type="InterPro" id="IPR016193">
    <property type="entry name" value="Cytidine_deaminase-like"/>
</dbReference>
<keyword evidence="7 14" id="KW-0378">Hydrolase</keyword>
<feature type="binding site" evidence="13">
    <location>
        <position position="89"/>
    </location>
    <ligand>
        <name>Zn(2+)</name>
        <dbReference type="ChEBI" id="CHEBI:29105"/>
        <note>catalytic</note>
    </ligand>
</feature>
<evidence type="ECO:0000256" key="12">
    <source>
        <dbReference type="PIRSR" id="PIRSR606262-1"/>
    </source>
</evidence>
<dbReference type="Gene3D" id="3.40.140.10">
    <property type="entry name" value="Cytidine Deaminase, domain 2"/>
    <property type="match status" value="1"/>
</dbReference>